<dbReference type="RefSeq" id="XP_008875060.1">
    <property type="nucleotide sequence ID" value="XM_008876838.1"/>
</dbReference>
<evidence type="ECO:0000313" key="1">
    <source>
        <dbReference type="EMBL" id="ETV96268.1"/>
    </source>
</evidence>
<dbReference type="VEuPathDB" id="FungiDB:H310_10443"/>
<organism evidence="1">
    <name type="scientific">Aphanomyces invadans</name>
    <dbReference type="NCBI Taxonomy" id="157072"/>
    <lineage>
        <taxon>Eukaryota</taxon>
        <taxon>Sar</taxon>
        <taxon>Stramenopiles</taxon>
        <taxon>Oomycota</taxon>
        <taxon>Saprolegniomycetes</taxon>
        <taxon>Saprolegniales</taxon>
        <taxon>Verrucalvaceae</taxon>
        <taxon>Aphanomyces</taxon>
    </lineage>
</organism>
<sequence length="127" mass="13949">MSRNTNYTIPSDVPSDANLVLTLIASYDATFDRRMRWNSQGWDDPAVDLNVMSGELRISRTGNYVVVITKDCANMEQTRAVGVALGQPLAMPLKVGTQLVAMKTQANTVKAANRETKLLLFRLGSSD</sequence>
<name>A0A024TQG6_9STRA</name>
<dbReference type="AlphaFoldDB" id="A0A024TQG6"/>
<proteinExistence type="predicted"/>
<protein>
    <submittedName>
        <fullName evidence="1">Uncharacterized protein</fullName>
    </submittedName>
</protein>
<dbReference type="OrthoDB" id="10458214at2759"/>
<reference evidence="1" key="1">
    <citation type="submission" date="2013-12" db="EMBL/GenBank/DDBJ databases">
        <title>The Genome Sequence of Aphanomyces invadans NJM9701.</title>
        <authorList>
            <consortium name="The Broad Institute Genomics Platform"/>
            <person name="Russ C."/>
            <person name="Tyler B."/>
            <person name="van West P."/>
            <person name="Dieguez-Uribeondo J."/>
            <person name="Young S.K."/>
            <person name="Zeng Q."/>
            <person name="Gargeya S."/>
            <person name="Fitzgerald M."/>
            <person name="Abouelleil A."/>
            <person name="Alvarado L."/>
            <person name="Chapman S.B."/>
            <person name="Gainer-Dewar J."/>
            <person name="Goldberg J."/>
            <person name="Griggs A."/>
            <person name="Gujja S."/>
            <person name="Hansen M."/>
            <person name="Howarth C."/>
            <person name="Imamovic A."/>
            <person name="Ireland A."/>
            <person name="Larimer J."/>
            <person name="McCowan C."/>
            <person name="Murphy C."/>
            <person name="Pearson M."/>
            <person name="Poon T.W."/>
            <person name="Priest M."/>
            <person name="Roberts A."/>
            <person name="Saif S."/>
            <person name="Shea T."/>
            <person name="Sykes S."/>
            <person name="Wortman J."/>
            <person name="Nusbaum C."/>
            <person name="Birren B."/>
        </authorList>
    </citation>
    <scope>NUCLEOTIDE SEQUENCE [LARGE SCALE GENOMIC DNA]</scope>
    <source>
        <strain evidence="1">NJM9701</strain>
    </source>
</reference>
<gene>
    <name evidence="1" type="ORF">H310_10443</name>
</gene>
<dbReference type="GeneID" id="20087493"/>
<accession>A0A024TQG6</accession>
<dbReference type="EMBL" id="KI913977">
    <property type="protein sequence ID" value="ETV96268.1"/>
    <property type="molecule type" value="Genomic_DNA"/>
</dbReference>